<dbReference type="AlphaFoldDB" id="A0A238Z0S3"/>
<keyword evidence="2" id="KW-1185">Reference proteome</keyword>
<name>A0A238Z0S3_9ACTN</name>
<dbReference type="Proteomes" id="UP000198420">
    <property type="component" value="Unassembled WGS sequence"/>
</dbReference>
<evidence type="ECO:0000313" key="2">
    <source>
        <dbReference type="Proteomes" id="UP000198420"/>
    </source>
</evidence>
<evidence type="ECO:0000313" key="1">
    <source>
        <dbReference type="EMBL" id="SNR76967.1"/>
    </source>
</evidence>
<proteinExistence type="predicted"/>
<gene>
    <name evidence="1" type="ORF">SAMN06265355_106392</name>
</gene>
<sequence length="81" mass="9422">MLAGSQSRIHAEHMVEQIRLADEKARFFKERRDAYLDLLRWIDLASKRTEYVAQDESRRTVAMRPLSTASQSVVRCLRASV</sequence>
<accession>A0A238Z0S3</accession>
<reference evidence="2" key="1">
    <citation type="submission" date="2017-06" db="EMBL/GenBank/DDBJ databases">
        <authorList>
            <person name="Varghese N."/>
            <person name="Submissions S."/>
        </authorList>
    </citation>
    <scope>NUCLEOTIDE SEQUENCE [LARGE SCALE GENOMIC DNA]</scope>
    <source>
        <strain evidence="2">DSM 44485</strain>
    </source>
</reference>
<protein>
    <submittedName>
        <fullName evidence="1">Uncharacterized protein</fullName>
    </submittedName>
</protein>
<dbReference type="EMBL" id="FZNP01000006">
    <property type="protein sequence ID" value="SNR76967.1"/>
    <property type="molecule type" value="Genomic_DNA"/>
</dbReference>
<organism evidence="1 2">
    <name type="scientific">Actinomadura mexicana</name>
    <dbReference type="NCBI Taxonomy" id="134959"/>
    <lineage>
        <taxon>Bacteria</taxon>
        <taxon>Bacillati</taxon>
        <taxon>Actinomycetota</taxon>
        <taxon>Actinomycetes</taxon>
        <taxon>Streptosporangiales</taxon>
        <taxon>Thermomonosporaceae</taxon>
        <taxon>Actinomadura</taxon>
    </lineage>
</organism>